<dbReference type="InterPro" id="IPR001650">
    <property type="entry name" value="Helicase_C-like"/>
</dbReference>
<dbReference type="EMBL" id="GL883026">
    <property type="protein sequence ID" value="EGG15254.1"/>
    <property type="molecule type" value="Genomic_DNA"/>
</dbReference>
<evidence type="ECO:0000256" key="9">
    <source>
        <dbReference type="RuleBase" id="RU364117"/>
    </source>
</evidence>
<evidence type="ECO:0000256" key="1">
    <source>
        <dbReference type="ARBA" id="ARBA00005446"/>
    </source>
</evidence>
<feature type="compositionally biased region" description="Acidic residues" evidence="10">
    <location>
        <begin position="119"/>
        <end position="133"/>
    </location>
</feature>
<evidence type="ECO:0000313" key="13">
    <source>
        <dbReference type="EMBL" id="EGG15254.1"/>
    </source>
</evidence>
<dbReference type="GO" id="GO:0003677">
    <property type="term" value="F:DNA binding"/>
    <property type="evidence" value="ECO:0007669"/>
    <property type="project" value="UniProtKB-KW"/>
</dbReference>
<organism evidence="13 14">
    <name type="scientific">Cavenderia fasciculata</name>
    <name type="common">Slime mold</name>
    <name type="synonym">Dictyostelium fasciculatum</name>
    <dbReference type="NCBI Taxonomy" id="261658"/>
    <lineage>
        <taxon>Eukaryota</taxon>
        <taxon>Amoebozoa</taxon>
        <taxon>Evosea</taxon>
        <taxon>Eumycetozoa</taxon>
        <taxon>Dictyostelia</taxon>
        <taxon>Acytosteliales</taxon>
        <taxon>Cavenderiaceae</taxon>
        <taxon>Cavenderia</taxon>
    </lineage>
</organism>
<dbReference type="InterPro" id="IPR004589">
    <property type="entry name" value="DNA_helicase_ATP-dep_RecQ"/>
</dbReference>
<accession>F4Q985</accession>
<feature type="domain" description="Helicase ATP-binding" evidence="11">
    <location>
        <begin position="399"/>
        <end position="573"/>
    </location>
</feature>
<dbReference type="PANTHER" id="PTHR13710">
    <property type="entry name" value="DNA HELICASE RECQ FAMILY MEMBER"/>
    <property type="match status" value="1"/>
</dbReference>
<dbReference type="GO" id="GO:0009378">
    <property type="term" value="F:four-way junction helicase activity"/>
    <property type="evidence" value="ECO:0007669"/>
    <property type="project" value="TreeGrafter"/>
</dbReference>
<feature type="domain" description="Helicase C-terminal" evidence="12">
    <location>
        <begin position="603"/>
        <end position="749"/>
    </location>
</feature>
<dbReference type="NCBIfam" id="TIGR00614">
    <property type="entry name" value="recQ_fam"/>
    <property type="match status" value="1"/>
</dbReference>
<dbReference type="GO" id="GO:0005634">
    <property type="term" value="C:nucleus"/>
    <property type="evidence" value="ECO:0007669"/>
    <property type="project" value="UniProtKB-SubCell"/>
</dbReference>
<comment type="catalytic activity">
    <reaction evidence="9">
        <text>ATP + H2O = ADP + phosphate + H(+)</text>
        <dbReference type="Rhea" id="RHEA:13065"/>
        <dbReference type="ChEBI" id="CHEBI:15377"/>
        <dbReference type="ChEBI" id="CHEBI:15378"/>
        <dbReference type="ChEBI" id="CHEBI:30616"/>
        <dbReference type="ChEBI" id="CHEBI:43474"/>
        <dbReference type="ChEBI" id="CHEBI:456216"/>
    </reaction>
</comment>
<dbReference type="PROSITE" id="PS51192">
    <property type="entry name" value="HELICASE_ATP_BIND_1"/>
    <property type="match status" value="1"/>
</dbReference>
<sequence>MMITAKSSSSTLWKSLLYQSFTSMNLNSHHSLQPFTNYASSSSDGIDYEWSTTFKKKKGLSLTKDKSVLTGKERLDKKDTNSLGFLNKYGLISQGINAKDLLSSSSSDQNDPSKSSSIQEEENIIMLNEDGEMIEPPKKKKSSSKKKDIIKQEEEEEEEEDGRRVELFEKPKKIRKKKMDLEQDQLKVDEDGIQRVMDDTEVKKQRKSKKSDHQMMLLDFADITPPPSLFDPQIYTTPLDLSDMVQDPTLASTSIHDEVETSSSYLNSVNTPKKTRKKKLTTIIESMPNYNQDSQDSNNNNLQQQQQQSISILNQELLRSYNQWVIEKKELLQQSTTKQRKISLPNIPTGKKYEVTHSGGHTEDNTLFSQEFPWDDLVNSCAKTVFGVGELRALQKDAINAILYRRDTFVSLPTGGGKSLCFQLPALIDAGLTVVVSPLLALMNDQVTKLRQRGIPAAVLNSGISVSERTRTMEELENPQGSIKLLYVTPERLVSEDFAKRMARWHYQGRLRRLVIDEAHCISEWGHDFRSDYRKLSSFRKTFPHVPIVALTATATDYVEHDIKNQLGISRDDVVNVRGTFQRNNLRYAVRDKPASPIGVAMDIESFIKARYPTSSGIVYCATSVECENLASHLRDVGLSAHHYYASLSTPTRLEIQDNWIKGKIKVICTTTAFGMGIDKPDTRFVIHHSMPQSIESYYQHTGRAGRDGQLSDSILYFSDIDKKRMEKLMKPTTSTQDQYENISNDKVGDIYERKLAALDSLVSLLKDTGCRHQKLTNYFGDTKNKPTSCGRMCDNCIDKYSGKPSKKQKNDHTERIYTKYDYSPTKKKLSSKK</sequence>
<evidence type="ECO:0000256" key="6">
    <source>
        <dbReference type="ARBA" id="ARBA00023125"/>
    </source>
</evidence>
<evidence type="ECO:0000259" key="11">
    <source>
        <dbReference type="PROSITE" id="PS51192"/>
    </source>
</evidence>
<evidence type="ECO:0000259" key="12">
    <source>
        <dbReference type="PROSITE" id="PS51194"/>
    </source>
</evidence>
<dbReference type="GO" id="GO:0005694">
    <property type="term" value="C:chromosome"/>
    <property type="evidence" value="ECO:0007669"/>
    <property type="project" value="TreeGrafter"/>
</dbReference>
<comment type="catalytic activity">
    <reaction evidence="8 9">
        <text>Couples ATP hydrolysis with the unwinding of duplex DNA by translocating in the 3'-5' direction.</text>
        <dbReference type="EC" id="5.6.2.4"/>
    </reaction>
</comment>
<dbReference type="GO" id="GO:0016887">
    <property type="term" value="F:ATP hydrolysis activity"/>
    <property type="evidence" value="ECO:0007669"/>
    <property type="project" value="RHEA"/>
</dbReference>
<evidence type="ECO:0000256" key="7">
    <source>
        <dbReference type="ARBA" id="ARBA00023235"/>
    </source>
</evidence>
<dbReference type="GeneID" id="14866983"/>
<evidence type="ECO:0000256" key="2">
    <source>
        <dbReference type="ARBA" id="ARBA00022741"/>
    </source>
</evidence>
<keyword evidence="9" id="KW-0539">Nucleus</keyword>
<dbReference type="InterPro" id="IPR027417">
    <property type="entry name" value="P-loop_NTPase"/>
</dbReference>
<dbReference type="GO" id="GO:0000724">
    <property type="term" value="P:double-strand break repair via homologous recombination"/>
    <property type="evidence" value="ECO:0007669"/>
    <property type="project" value="TreeGrafter"/>
</dbReference>
<dbReference type="SUPFAM" id="SSF52540">
    <property type="entry name" value="P-loop containing nucleoside triphosphate hydrolases"/>
    <property type="match status" value="2"/>
</dbReference>
<dbReference type="InterPro" id="IPR032284">
    <property type="entry name" value="RecQ_Zn-bd"/>
</dbReference>
<evidence type="ECO:0000256" key="8">
    <source>
        <dbReference type="ARBA" id="ARBA00034617"/>
    </source>
</evidence>
<feature type="region of interest" description="Disordered" evidence="10">
    <location>
        <begin position="102"/>
        <end position="164"/>
    </location>
</feature>
<keyword evidence="6" id="KW-0238">DNA-binding</keyword>
<dbReference type="CDD" id="cd17920">
    <property type="entry name" value="DEXHc_RecQ"/>
    <property type="match status" value="1"/>
</dbReference>
<dbReference type="FunFam" id="3.40.50.300:FF:000296">
    <property type="entry name" value="ATP-dependent DNA helicase RecQ"/>
    <property type="match status" value="1"/>
</dbReference>
<dbReference type="Pfam" id="PF16124">
    <property type="entry name" value="RecQ_Zn_bind"/>
    <property type="match status" value="1"/>
</dbReference>
<proteinExistence type="inferred from homology"/>
<gene>
    <name evidence="13" type="primary">blm</name>
    <name evidence="13" type="ORF">DFA_10088</name>
</gene>
<comment type="subcellular location">
    <subcellularLocation>
        <location evidence="9">Nucleus</location>
    </subcellularLocation>
</comment>
<dbReference type="InterPro" id="IPR014001">
    <property type="entry name" value="Helicase_ATP-bd"/>
</dbReference>
<keyword evidence="5 9" id="KW-0067">ATP-binding</keyword>
<dbReference type="AlphaFoldDB" id="F4Q985"/>
<evidence type="ECO:0000313" key="14">
    <source>
        <dbReference type="Proteomes" id="UP000007797"/>
    </source>
</evidence>
<dbReference type="Pfam" id="PF00270">
    <property type="entry name" value="DEAD"/>
    <property type="match status" value="1"/>
</dbReference>
<keyword evidence="3 9" id="KW-0378">Hydrolase</keyword>
<protein>
    <recommendedName>
        <fullName evidence="9">ATP-dependent DNA helicase</fullName>
        <ecNumber evidence="9">5.6.2.4</ecNumber>
    </recommendedName>
</protein>
<dbReference type="InterPro" id="IPR011545">
    <property type="entry name" value="DEAD/DEAH_box_helicase_dom"/>
</dbReference>
<dbReference type="OMA" id="SISEWGH"/>
<dbReference type="GO" id="GO:0005524">
    <property type="term" value="F:ATP binding"/>
    <property type="evidence" value="ECO:0007669"/>
    <property type="project" value="UniProtKB-KW"/>
</dbReference>
<dbReference type="EC" id="5.6.2.4" evidence="9"/>
<feature type="compositionally biased region" description="Low complexity" evidence="10">
    <location>
        <begin position="103"/>
        <end position="117"/>
    </location>
</feature>
<dbReference type="SMART" id="SM00487">
    <property type="entry name" value="DEXDc"/>
    <property type="match status" value="1"/>
</dbReference>
<evidence type="ECO:0000256" key="3">
    <source>
        <dbReference type="ARBA" id="ARBA00022801"/>
    </source>
</evidence>
<dbReference type="Pfam" id="PF00271">
    <property type="entry name" value="Helicase_C"/>
    <property type="match status" value="1"/>
</dbReference>
<dbReference type="RefSeq" id="XP_004351974.1">
    <property type="nucleotide sequence ID" value="XM_004351922.1"/>
</dbReference>
<dbReference type="OrthoDB" id="10261556at2759"/>
<dbReference type="PANTHER" id="PTHR13710:SF121">
    <property type="entry name" value="ATP-DEPENDENT DNA HELICASE"/>
    <property type="match status" value="1"/>
</dbReference>
<comment type="similarity">
    <text evidence="1 9">Belongs to the helicase family. RecQ subfamily.</text>
</comment>
<dbReference type="CDD" id="cd18794">
    <property type="entry name" value="SF2_C_RecQ"/>
    <property type="match status" value="1"/>
</dbReference>
<evidence type="ECO:0000256" key="5">
    <source>
        <dbReference type="ARBA" id="ARBA00022840"/>
    </source>
</evidence>
<keyword evidence="4 9" id="KW-0347">Helicase</keyword>
<name>F4Q985_CACFS</name>
<dbReference type="KEGG" id="dfa:DFA_10088"/>
<dbReference type="Gene3D" id="3.40.50.300">
    <property type="entry name" value="P-loop containing nucleotide triphosphate hydrolases"/>
    <property type="match status" value="2"/>
</dbReference>
<dbReference type="Proteomes" id="UP000007797">
    <property type="component" value="Unassembled WGS sequence"/>
</dbReference>
<dbReference type="SMART" id="SM00490">
    <property type="entry name" value="HELICc"/>
    <property type="match status" value="1"/>
</dbReference>
<dbReference type="PROSITE" id="PS51194">
    <property type="entry name" value="HELICASE_CTER"/>
    <property type="match status" value="1"/>
</dbReference>
<dbReference type="GO" id="GO:0043138">
    <property type="term" value="F:3'-5' DNA helicase activity"/>
    <property type="evidence" value="ECO:0007669"/>
    <property type="project" value="UniProtKB-EC"/>
</dbReference>
<keyword evidence="2 9" id="KW-0547">Nucleotide-binding</keyword>
<dbReference type="GO" id="GO:0005737">
    <property type="term" value="C:cytoplasm"/>
    <property type="evidence" value="ECO:0007669"/>
    <property type="project" value="TreeGrafter"/>
</dbReference>
<keyword evidence="7" id="KW-0413">Isomerase</keyword>
<evidence type="ECO:0000256" key="4">
    <source>
        <dbReference type="ARBA" id="ARBA00022806"/>
    </source>
</evidence>
<evidence type="ECO:0000256" key="10">
    <source>
        <dbReference type="SAM" id="MobiDB-lite"/>
    </source>
</evidence>
<keyword evidence="14" id="KW-1185">Reference proteome</keyword>
<reference evidence="14" key="1">
    <citation type="journal article" date="2011" name="Genome Res.">
        <title>Phylogeny-wide analysis of social amoeba genomes highlights ancient origins for complex intercellular communication.</title>
        <authorList>
            <person name="Heidel A.J."/>
            <person name="Lawal H.M."/>
            <person name="Felder M."/>
            <person name="Schilde C."/>
            <person name="Helps N.R."/>
            <person name="Tunggal B."/>
            <person name="Rivero F."/>
            <person name="John U."/>
            <person name="Schleicher M."/>
            <person name="Eichinger L."/>
            <person name="Platzer M."/>
            <person name="Noegel A.A."/>
            <person name="Schaap P."/>
            <person name="Gloeckner G."/>
        </authorList>
    </citation>
    <scope>NUCLEOTIDE SEQUENCE [LARGE SCALE GENOMIC DNA]</scope>
    <source>
        <strain evidence="14">SH3</strain>
    </source>
</reference>